<gene>
    <name evidence="8 10" type="primary">proB</name>
    <name evidence="10" type="ORF">HMPREF0357_10619</name>
</gene>
<dbReference type="GO" id="GO:0005829">
    <property type="term" value="C:cytosol"/>
    <property type="evidence" value="ECO:0007669"/>
    <property type="project" value="TreeGrafter"/>
</dbReference>
<evidence type="ECO:0000256" key="7">
    <source>
        <dbReference type="ARBA" id="ARBA00022840"/>
    </source>
</evidence>
<dbReference type="HAMAP" id="MF_00456">
    <property type="entry name" value="ProB"/>
    <property type="match status" value="1"/>
</dbReference>
<dbReference type="UniPathway" id="UPA00098">
    <property type="reaction ID" value="UER00359"/>
</dbReference>
<keyword evidence="1 8" id="KW-0963">Cytoplasm</keyword>
<dbReference type="Proteomes" id="UP000003028">
    <property type="component" value="Unassembled WGS sequence"/>
</dbReference>
<evidence type="ECO:0000259" key="9">
    <source>
        <dbReference type="Pfam" id="PF00696"/>
    </source>
</evidence>
<name>E7FWI1_ERYRH</name>
<evidence type="ECO:0000313" key="10">
    <source>
        <dbReference type="EMBL" id="EFY08513.1"/>
    </source>
</evidence>
<dbReference type="GO" id="GO:0055129">
    <property type="term" value="P:L-proline biosynthetic process"/>
    <property type="evidence" value="ECO:0007669"/>
    <property type="project" value="UniProtKB-UniRule"/>
</dbReference>
<dbReference type="EC" id="2.7.2.11" evidence="8"/>
<feature type="binding site" evidence="8">
    <location>
        <position position="28"/>
    </location>
    <ligand>
        <name>ATP</name>
        <dbReference type="ChEBI" id="CHEBI:30616"/>
    </ligand>
</feature>
<feature type="binding site" evidence="8">
    <location>
        <position position="168"/>
    </location>
    <ligand>
        <name>substrate</name>
    </ligand>
</feature>
<comment type="caution">
    <text evidence="8">Lacks conserved residue(s) required for the propagation of feature annotation.</text>
</comment>
<dbReference type="Gene3D" id="3.40.1160.10">
    <property type="entry name" value="Acetylglutamate kinase-like"/>
    <property type="match status" value="2"/>
</dbReference>
<dbReference type="PRINTS" id="PR00474">
    <property type="entry name" value="GLU5KINASE"/>
</dbReference>
<dbReference type="InterPro" id="IPR001048">
    <property type="entry name" value="Asp/Glu/Uridylate_kinase"/>
</dbReference>
<keyword evidence="2 8" id="KW-0028">Amino-acid biosynthesis</keyword>
<dbReference type="InterPro" id="IPR041739">
    <property type="entry name" value="G5K_ProB"/>
</dbReference>
<feature type="binding site" evidence="8">
    <location>
        <begin position="188"/>
        <end position="189"/>
    </location>
    <ligand>
        <name>ATP</name>
        <dbReference type="ChEBI" id="CHEBI:30616"/>
    </ligand>
</feature>
<dbReference type="InterPro" id="IPR001057">
    <property type="entry name" value="Glu/AcGlu_kinase"/>
</dbReference>
<dbReference type="STRING" id="1648.A2I91_00105"/>
<keyword evidence="4 8" id="KW-0808">Transferase</keyword>
<evidence type="ECO:0000256" key="8">
    <source>
        <dbReference type="HAMAP-Rule" id="MF_00456"/>
    </source>
</evidence>
<dbReference type="GO" id="GO:0004349">
    <property type="term" value="F:glutamate 5-kinase activity"/>
    <property type="evidence" value="ECO:0007669"/>
    <property type="project" value="UniProtKB-UniRule"/>
</dbReference>
<protein>
    <recommendedName>
        <fullName evidence="8">Glutamate 5-kinase</fullName>
        <ecNumber evidence="8">2.7.2.11</ecNumber>
    </recommendedName>
    <alternativeName>
        <fullName evidence="8">Gamma-glutamyl kinase</fullName>
        <shortName evidence="8">GK</shortName>
    </alternativeName>
</protein>
<comment type="pathway">
    <text evidence="8">Amino-acid biosynthesis; L-proline biosynthesis; L-glutamate 5-semialdehyde from L-glutamate: step 1/2.</text>
</comment>
<dbReference type="PANTHER" id="PTHR43654:SF1">
    <property type="entry name" value="ISOPENTENYL PHOSPHATE KINASE"/>
    <property type="match status" value="1"/>
</dbReference>
<keyword evidence="7 8" id="KW-0067">ATP-binding</keyword>
<comment type="subcellular location">
    <subcellularLocation>
        <location evidence="8">Cytoplasm</location>
    </subcellularLocation>
</comment>
<dbReference type="CDD" id="cd04242">
    <property type="entry name" value="AAK_G5K_ProB"/>
    <property type="match status" value="1"/>
</dbReference>
<evidence type="ECO:0000256" key="5">
    <source>
        <dbReference type="ARBA" id="ARBA00022741"/>
    </source>
</evidence>
<comment type="function">
    <text evidence="8">Catalyzes the transfer of a phosphate group to glutamate to form L-glutamate 5-phosphate.</text>
</comment>
<accession>E7FWI1</accession>
<keyword evidence="6 8" id="KW-0418">Kinase</keyword>
<dbReference type="Pfam" id="PF00696">
    <property type="entry name" value="AA_kinase"/>
    <property type="match status" value="1"/>
</dbReference>
<keyword evidence="3 8" id="KW-0641">Proline biosynthesis</keyword>
<evidence type="ECO:0000256" key="2">
    <source>
        <dbReference type="ARBA" id="ARBA00022605"/>
    </source>
</evidence>
<dbReference type="GO" id="GO:0005524">
    <property type="term" value="F:ATP binding"/>
    <property type="evidence" value="ECO:0007669"/>
    <property type="project" value="UniProtKB-KW"/>
</dbReference>
<feature type="binding site" evidence="8">
    <location>
        <position position="69"/>
    </location>
    <ligand>
        <name>substrate</name>
    </ligand>
</feature>
<keyword evidence="11" id="KW-1185">Reference proteome</keyword>
<dbReference type="NCBIfam" id="TIGR01027">
    <property type="entry name" value="proB"/>
    <property type="match status" value="1"/>
</dbReference>
<comment type="caution">
    <text evidence="10">The sequence shown here is derived from an EMBL/GenBank/DDBJ whole genome shotgun (WGS) entry which is preliminary data.</text>
</comment>
<dbReference type="InterPro" id="IPR019797">
    <property type="entry name" value="Glutamate_5-kinase_CS"/>
</dbReference>
<feature type="domain" description="Aspartate/glutamate/uridylate kinase" evidence="9">
    <location>
        <begin position="23"/>
        <end position="254"/>
    </location>
</feature>
<dbReference type="PANTHER" id="PTHR43654">
    <property type="entry name" value="GLUTAMATE 5-KINASE"/>
    <property type="match status" value="1"/>
</dbReference>
<evidence type="ECO:0000313" key="11">
    <source>
        <dbReference type="Proteomes" id="UP000003028"/>
    </source>
</evidence>
<dbReference type="InterPro" id="IPR011529">
    <property type="entry name" value="Glu_5kinase"/>
</dbReference>
<sequence length="289" mass="32213">MVYYRWRNRGTEIMNREVLRDKKRIVVKVGSSSLTHKESGDLNFRKLEQLVRVLADLKSQGKEVVLVSSGAQAVGRKALNLSQIPDKMAKKQALAAIGQAKLMMTYQRLFAEYNQIVAQVLLTKHTMFKEESRNNAKNTFHELLEMGVIPIVNENDTVATHEIEFGDNDHLSAFVLAMIDADLLIILSDIDGFYTDDPSQNEDARLIEYVEKIDERHLKMGKETSSSAVGTGGMSAKIDAGRIVTSSGADMVLANGKDVNILHQILDGEVVGTYFKANKSESFDLEAYL</sequence>
<dbReference type="AlphaFoldDB" id="E7FWI1"/>
<evidence type="ECO:0000256" key="1">
    <source>
        <dbReference type="ARBA" id="ARBA00022490"/>
    </source>
</evidence>
<feature type="binding site" evidence="8">
    <location>
        <position position="156"/>
    </location>
    <ligand>
        <name>substrate</name>
    </ligand>
</feature>
<evidence type="ECO:0000256" key="3">
    <source>
        <dbReference type="ARBA" id="ARBA00022650"/>
    </source>
</evidence>
<dbReference type="SUPFAM" id="SSF53633">
    <property type="entry name" value="Carbamate kinase-like"/>
    <property type="match status" value="1"/>
</dbReference>
<reference evidence="10" key="1">
    <citation type="submission" date="2011-01" db="EMBL/GenBank/DDBJ databases">
        <authorList>
            <person name="Muzny D."/>
            <person name="Qin X."/>
            <person name="Buhay C."/>
            <person name="Dugan-Rocha S."/>
            <person name="Ding Y."/>
            <person name="Chen G."/>
            <person name="Hawes A."/>
            <person name="Holder M."/>
            <person name="Jhangiani S."/>
            <person name="Johnson A."/>
            <person name="Khan Z."/>
            <person name="Li Z."/>
            <person name="Liu W."/>
            <person name="Liu X."/>
            <person name="Perez L."/>
            <person name="Shen H."/>
            <person name="Wang Q."/>
            <person name="Watt J."/>
            <person name="Xi L."/>
            <person name="Xin Y."/>
            <person name="Zhou J."/>
            <person name="Deng J."/>
            <person name="Jiang H."/>
            <person name="Liu Y."/>
            <person name="Qu J."/>
            <person name="Song X.-Z."/>
            <person name="Zhang L."/>
            <person name="Villasana D."/>
            <person name="Johnson A."/>
            <person name="Liu J."/>
            <person name="Liyanage D."/>
            <person name="Lorensuhewa L."/>
            <person name="Robinson T."/>
            <person name="Song A."/>
            <person name="Song B.-B."/>
            <person name="Dinh H."/>
            <person name="Thornton R."/>
            <person name="Coyle M."/>
            <person name="Francisco L."/>
            <person name="Jackson L."/>
            <person name="Javaid M."/>
            <person name="Korchina V."/>
            <person name="Kovar C."/>
            <person name="Mata R."/>
            <person name="Mathew T."/>
            <person name="Ngo R."/>
            <person name="Nguyen L."/>
            <person name="Nguyen N."/>
            <person name="Okwuonu G."/>
            <person name="Ongeri F."/>
            <person name="Pham C."/>
            <person name="Simmons D."/>
            <person name="Wilczek-Boney K."/>
            <person name="Hale W."/>
            <person name="Jakkamsetti A."/>
            <person name="Pham P."/>
            <person name="Ruth R."/>
            <person name="San Lucas F."/>
            <person name="Warren J."/>
            <person name="Zhang J."/>
            <person name="Zhao Z."/>
            <person name="Zhou C."/>
            <person name="Zhu D."/>
            <person name="Lee S."/>
            <person name="Bess C."/>
            <person name="Blankenburg K."/>
            <person name="Forbes L."/>
            <person name="Fu Q."/>
            <person name="Gubbala S."/>
            <person name="Hirani K."/>
            <person name="Jayaseelan J.C."/>
            <person name="Lara F."/>
            <person name="Munidasa M."/>
            <person name="Palculict T."/>
            <person name="Patil S."/>
            <person name="Pu L.-L."/>
            <person name="Saada N."/>
            <person name="Tang L."/>
            <person name="Weissenberger G."/>
            <person name="Zhu Y."/>
            <person name="Hemphill L."/>
            <person name="Shang Y."/>
            <person name="Youmans B."/>
            <person name="Ayvaz T."/>
            <person name="Ross M."/>
            <person name="Santibanez J."/>
            <person name="Aqrawi P."/>
            <person name="Gross S."/>
            <person name="Joshi V."/>
            <person name="Fowler G."/>
            <person name="Nazareth L."/>
            <person name="Reid J."/>
            <person name="Worley K."/>
            <person name="Petrosino J."/>
            <person name="Highlander S."/>
            <person name="Gibbs R."/>
        </authorList>
    </citation>
    <scope>NUCLEOTIDE SEQUENCE [LARGE SCALE GENOMIC DNA]</scope>
    <source>
        <strain evidence="10">ATCC 19414</strain>
    </source>
</reference>
<evidence type="ECO:0000256" key="4">
    <source>
        <dbReference type="ARBA" id="ARBA00022679"/>
    </source>
</evidence>
<dbReference type="FunFam" id="3.40.1160.10:FF:000018">
    <property type="entry name" value="Glutamate 5-kinase"/>
    <property type="match status" value="1"/>
</dbReference>
<comment type="catalytic activity">
    <reaction evidence="8">
        <text>L-glutamate + ATP = L-glutamyl 5-phosphate + ADP</text>
        <dbReference type="Rhea" id="RHEA:14877"/>
        <dbReference type="ChEBI" id="CHEBI:29985"/>
        <dbReference type="ChEBI" id="CHEBI:30616"/>
        <dbReference type="ChEBI" id="CHEBI:58274"/>
        <dbReference type="ChEBI" id="CHEBI:456216"/>
        <dbReference type="EC" id="2.7.2.11"/>
    </reaction>
</comment>
<dbReference type="PROSITE" id="PS00902">
    <property type="entry name" value="GLUTAMATE_5_KINASE"/>
    <property type="match status" value="1"/>
</dbReference>
<keyword evidence="5 8" id="KW-0547">Nucleotide-binding</keyword>
<organism evidence="10 11">
    <name type="scientific">Erysipelothrix rhusiopathiae ATCC 19414</name>
    <dbReference type="NCBI Taxonomy" id="525280"/>
    <lineage>
        <taxon>Bacteria</taxon>
        <taxon>Bacillati</taxon>
        <taxon>Bacillota</taxon>
        <taxon>Erysipelotrichia</taxon>
        <taxon>Erysipelotrichales</taxon>
        <taxon>Erysipelotrichaceae</taxon>
        <taxon>Erysipelothrix</taxon>
    </lineage>
</organism>
<dbReference type="InterPro" id="IPR036393">
    <property type="entry name" value="AceGlu_kinase-like_sf"/>
</dbReference>
<comment type="similarity">
    <text evidence="8">Belongs to the glutamate 5-kinase family.</text>
</comment>
<proteinExistence type="inferred from homology"/>
<dbReference type="InterPro" id="IPR005715">
    <property type="entry name" value="Glu_5kinase/COase_Synthase"/>
</dbReference>
<dbReference type="EMBL" id="ACLK02000002">
    <property type="protein sequence ID" value="EFY08513.1"/>
    <property type="molecule type" value="Genomic_DNA"/>
</dbReference>
<evidence type="ECO:0000256" key="6">
    <source>
        <dbReference type="ARBA" id="ARBA00022777"/>
    </source>
</evidence>
<dbReference type="PIRSF" id="PIRSF000729">
    <property type="entry name" value="GK"/>
    <property type="match status" value="1"/>
</dbReference>